<dbReference type="Gene3D" id="2.40.33.20">
    <property type="entry name" value="PK beta-barrel domain-like"/>
    <property type="match status" value="1"/>
</dbReference>
<dbReference type="InterPro" id="IPR052353">
    <property type="entry name" value="Benzoxazolinone_Detox_Enz"/>
</dbReference>
<sequence length="266" mass="28637">MALPLRSPDHHSSDPIGRGLRDDNTPVRRVNGSHDSHGPHGSVLSVNVGRARPVPCTDAPSGTTGIDKRPVDGPVRVAPAGPPGLAGSGVSGDTVCDLRFHGGADRAVYAFAREDLDDWQRELNRTPANGSFGENLTTLGLDLRHALIGERWRVGPDAVLEVTGGRIPCRTFAGWLGEKGWVRRFTRAASPGAMLRVLEAGDVSAGDRITVVHRPDHDVTVSRLFRAVTTERETLPDVLVAAPWMEREQLEIAQQYTAKYAAGNGR</sequence>
<dbReference type="SUPFAM" id="SSF50800">
    <property type="entry name" value="PK beta-barrel domain-like"/>
    <property type="match status" value="1"/>
</dbReference>
<dbReference type="Proteomes" id="UP001501005">
    <property type="component" value="Unassembled WGS sequence"/>
</dbReference>
<reference evidence="4" key="1">
    <citation type="journal article" date="2019" name="Int. J. Syst. Evol. Microbiol.">
        <title>The Global Catalogue of Microorganisms (GCM) 10K type strain sequencing project: providing services to taxonomists for standard genome sequencing and annotation.</title>
        <authorList>
            <consortium name="The Broad Institute Genomics Platform"/>
            <consortium name="The Broad Institute Genome Sequencing Center for Infectious Disease"/>
            <person name="Wu L."/>
            <person name="Ma J."/>
        </authorList>
    </citation>
    <scope>NUCLEOTIDE SEQUENCE [LARGE SCALE GENOMIC DNA]</scope>
    <source>
        <strain evidence="4">JCM 10673</strain>
    </source>
</reference>
<name>A0ABP3YT34_9ACTN</name>
<evidence type="ECO:0000313" key="4">
    <source>
        <dbReference type="Proteomes" id="UP001501005"/>
    </source>
</evidence>
<dbReference type="EMBL" id="BAAAHG010000001">
    <property type="protein sequence ID" value="GAA0900860.1"/>
    <property type="molecule type" value="Genomic_DNA"/>
</dbReference>
<accession>A0ABP3YT34</accession>
<feature type="region of interest" description="Disordered" evidence="1">
    <location>
        <begin position="1"/>
        <end position="86"/>
    </location>
</feature>
<evidence type="ECO:0000256" key="1">
    <source>
        <dbReference type="SAM" id="MobiDB-lite"/>
    </source>
</evidence>
<feature type="compositionally biased region" description="Basic and acidic residues" evidence="1">
    <location>
        <begin position="7"/>
        <end position="38"/>
    </location>
</feature>
<evidence type="ECO:0000259" key="2">
    <source>
        <dbReference type="PROSITE" id="PS51340"/>
    </source>
</evidence>
<proteinExistence type="predicted"/>
<protein>
    <submittedName>
        <fullName evidence="3">MOSC domain-containing protein</fullName>
    </submittedName>
</protein>
<keyword evidence="4" id="KW-1185">Reference proteome</keyword>
<dbReference type="Pfam" id="PF03473">
    <property type="entry name" value="MOSC"/>
    <property type="match status" value="1"/>
</dbReference>
<dbReference type="InterPro" id="IPR011037">
    <property type="entry name" value="Pyrv_Knase-like_insert_dom_sf"/>
</dbReference>
<evidence type="ECO:0000313" key="3">
    <source>
        <dbReference type="EMBL" id="GAA0900860.1"/>
    </source>
</evidence>
<dbReference type="PROSITE" id="PS51340">
    <property type="entry name" value="MOSC"/>
    <property type="match status" value="1"/>
</dbReference>
<dbReference type="PANTHER" id="PTHR30212:SF2">
    <property type="entry name" value="PROTEIN YIIM"/>
    <property type="match status" value="1"/>
</dbReference>
<gene>
    <name evidence="3" type="ORF">GCM10009549_01100</name>
</gene>
<dbReference type="InterPro" id="IPR005302">
    <property type="entry name" value="MoCF_Sase_C"/>
</dbReference>
<feature type="domain" description="MOSC" evidence="2">
    <location>
        <begin position="69"/>
        <end position="212"/>
    </location>
</feature>
<organism evidence="3 4">
    <name type="scientific">Streptomyces thermoalcalitolerans</name>
    <dbReference type="NCBI Taxonomy" id="65605"/>
    <lineage>
        <taxon>Bacteria</taxon>
        <taxon>Bacillati</taxon>
        <taxon>Actinomycetota</taxon>
        <taxon>Actinomycetes</taxon>
        <taxon>Kitasatosporales</taxon>
        <taxon>Streptomycetaceae</taxon>
        <taxon>Streptomyces</taxon>
    </lineage>
</organism>
<comment type="caution">
    <text evidence="3">The sequence shown here is derived from an EMBL/GenBank/DDBJ whole genome shotgun (WGS) entry which is preliminary data.</text>
</comment>
<dbReference type="PANTHER" id="PTHR30212">
    <property type="entry name" value="PROTEIN YIIM"/>
    <property type="match status" value="1"/>
</dbReference>
<feature type="compositionally biased region" description="Low complexity" evidence="1">
    <location>
        <begin position="72"/>
        <end position="83"/>
    </location>
</feature>